<protein>
    <submittedName>
        <fullName evidence="2">Uncharacterized protein</fullName>
    </submittedName>
</protein>
<dbReference type="AlphaFoldDB" id="A0A8J4BKU9"/>
<dbReference type="PANTHER" id="PTHR28348:SF1">
    <property type="entry name" value="UPF0193 PROTEIN EVG1"/>
    <property type="match status" value="1"/>
</dbReference>
<dbReference type="PANTHER" id="PTHR28348">
    <property type="entry name" value="UPF0193 PROTEIN EVG1"/>
    <property type="match status" value="1"/>
</dbReference>
<evidence type="ECO:0000256" key="1">
    <source>
        <dbReference type="SAM" id="MobiDB-lite"/>
    </source>
</evidence>
<evidence type="ECO:0000313" key="3">
    <source>
        <dbReference type="Proteomes" id="UP000747399"/>
    </source>
</evidence>
<dbReference type="Proteomes" id="UP000747399">
    <property type="component" value="Unassembled WGS sequence"/>
</dbReference>
<accession>A0A8J4BKU9</accession>
<gene>
    <name evidence="2" type="ORF">Vafri_17343</name>
</gene>
<dbReference type="EMBL" id="BNCO01000056">
    <property type="protein sequence ID" value="GIL63238.1"/>
    <property type="molecule type" value="Genomic_DNA"/>
</dbReference>
<feature type="region of interest" description="Disordered" evidence="1">
    <location>
        <begin position="1"/>
        <end position="22"/>
    </location>
</feature>
<dbReference type="InterPro" id="IPR007914">
    <property type="entry name" value="UPF0193"/>
</dbReference>
<feature type="region of interest" description="Disordered" evidence="1">
    <location>
        <begin position="48"/>
        <end position="81"/>
    </location>
</feature>
<evidence type="ECO:0000313" key="2">
    <source>
        <dbReference type="EMBL" id="GIL63238.1"/>
    </source>
</evidence>
<sequence length="236" mass="26997">MEGDRDAPAAGTSGNLETAWKQFGRDNPAGKALFKLYNKDATKQIGNTYHTRNKQVHDKKLASGWTPAPVTEPAKPKVERPQVDVPKFPKRIDYDTARINYIPRRRPFEAIRREIDAEYERMRSAPQAPPNRPVLDEKEKARLAELMRFRGKVPTVTPEQLAQQLKAAPRKSEREQLEEMFEAIVKEIEERREFLQALEAAGRLQIDTVHMIRGEISARVAELQKVDALLKQYGDA</sequence>
<dbReference type="Pfam" id="PF05250">
    <property type="entry name" value="UPF0193"/>
    <property type="match status" value="1"/>
</dbReference>
<organism evidence="2 3">
    <name type="scientific">Volvox africanus</name>
    <dbReference type="NCBI Taxonomy" id="51714"/>
    <lineage>
        <taxon>Eukaryota</taxon>
        <taxon>Viridiplantae</taxon>
        <taxon>Chlorophyta</taxon>
        <taxon>core chlorophytes</taxon>
        <taxon>Chlorophyceae</taxon>
        <taxon>CS clade</taxon>
        <taxon>Chlamydomonadales</taxon>
        <taxon>Volvocaceae</taxon>
        <taxon>Volvox</taxon>
    </lineage>
</organism>
<proteinExistence type="predicted"/>
<reference evidence="2" key="1">
    <citation type="journal article" date="2021" name="Proc. Natl. Acad. Sci. U.S.A.">
        <title>Three genomes in the algal genus Volvox reveal the fate of a haploid sex-determining region after a transition to homothallism.</title>
        <authorList>
            <person name="Yamamoto K."/>
            <person name="Hamaji T."/>
            <person name="Kawai-Toyooka H."/>
            <person name="Matsuzaki R."/>
            <person name="Takahashi F."/>
            <person name="Nishimura Y."/>
            <person name="Kawachi M."/>
            <person name="Noguchi H."/>
            <person name="Minakuchi Y."/>
            <person name="Umen J.G."/>
            <person name="Toyoda A."/>
            <person name="Nozaki H."/>
        </authorList>
    </citation>
    <scope>NUCLEOTIDE SEQUENCE</scope>
    <source>
        <strain evidence="2">NIES-3780</strain>
    </source>
</reference>
<comment type="caution">
    <text evidence="2">The sequence shown here is derived from an EMBL/GenBank/DDBJ whole genome shotgun (WGS) entry which is preliminary data.</text>
</comment>
<keyword evidence="3" id="KW-1185">Reference proteome</keyword>
<name>A0A8J4BKU9_9CHLO</name>